<evidence type="ECO:0000256" key="1">
    <source>
        <dbReference type="ARBA" id="ARBA00022679"/>
    </source>
</evidence>
<dbReference type="GO" id="GO:0016779">
    <property type="term" value="F:nucleotidyltransferase activity"/>
    <property type="evidence" value="ECO:0007669"/>
    <property type="project" value="UniProtKB-KW"/>
</dbReference>
<evidence type="ECO:0000256" key="2">
    <source>
        <dbReference type="ARBA" id="ARBA00022695"/>
    </source>
</evidence>
<dbReference type="Pfam" id="PF20866">
    <property type="entry name" value="MdcG_N"/>
    <property type="match status" value="1"/>
</dbReference>
<evidence type="ECO:0000259" key="4">
    <source>
        <dbReference type="Pfam" id="PF20866"/>
    </source>
</evidence>
<dbReference type="RefSeq" id="WP_095981206.1">
    <property type="nucleotide sequence ID" value="NZ_CP022163.1"/>
</dbReference>
<keyword evidence="6" id="KW-1185">Reference proteome</keyword>
<name>A0A250IMZ0_9BACT</name>
<keyword evidence="2" id="KW-0548">Nucleotidyltransferase</keyword>
<proteinExistence type="predicted"/>
<dbReference type="InterPro" id="IPR017557">
    <property type="entry name" value="Holo-ACP_synthase"/>
</dbReference>
<evidence type="ECO:0000313" key="5">
    <source>
        <dbReference type="EMBL" id="ATB33119.1"/>
    </source>
</evidence>
<dbReference type="Pfam" id="PF10620">
    <property type="entry name" value="MdcG"/>
    <property type="match status" value="1"/>
</dbReference>
<feature type="domain" description="Phosphoribosyl-dephospho-CoA transferase MdcG N-terminal" evidence="4">
    <location>
        <begin position="8"/>
        <end position="84"/>
    </location>
</feature>
<dbReference type="Proteomes" id="UP000217289">
    <property type="component" value="Chromosome"/>
</dbReference>
<evidence type="ECO:0000259" key="3">
    <source>
        <dbReference type="Pfam" id="PF10620"/>
    </source>
</evidence>
<reference evidence="5 6" key="1">
    <citation type="submission" date="2017-06" db="EMBL/GenBank/DDBJ databases">
        <authorList>
            <person name="Kim H.J."/>
            <person name="Triplett B.A."/>
        </authorList>
    </citation>
    <scope>NUCLEOTIDE SEQUENCE [LARGE SCALE GENOMIC DNA]</scope>
    <source>
        <strain evidence="5 6">DSM 14713</strain>
    </source>
</reference>
<sequence length="220" mass="24754">MRSERPARHHWVRLDAGWERHLRSPLAPEARERISDWCAQGRPFVVAREDLADTDEDLRLGLALPDKRRVCLHVGREAALSWRPPPALRDVLRTAPEVWRSTLRRIHFLGETLGVPVAVFGSLAWEYLSGVKYVRPDSDVDLLFSPCRWVDVERLLSELAATSRASSGVRLDGEVLLPDGGAVAWRELASRPHRLLVKGPRGAGLRGWKELTALFVEASP</sequence>
<feature type="domain" description="Phosphoribosyl-dephospho-CoA transferase MdcG C-terminal" evidence="3">
    <location>
        <begin position="88"/>
        <end position="205"/>
    </location>
</feature>
<dbReference type="EMBL" id="CP022163">
    <property type="protein sequence ID" value="ATB33119.1"/>
    <property type="molecule type" value="Genomic_DNA"/>
</dbReference>
<dbReference type="AlphaFoldDB" id="A0A250IMZ0"/>
<evidence type="ECO:0000313" key="6">
    <source>
        <dbReference type="Proteomes" id="UP000217289"/>
    </source>
</evidence>
<dbReference type="NCBIfam" id="TIGR03135">
    <property type="entry name" value="malonate_mdcG"/>
    <property type="match status" value="1"/>
</dbReference>
<dbReference type="KEGG" id="mbd:MEBOL_006608"/>
<gene>
    <name evidence="5" type="ORF">MEBOL_006608</name>
</gene>
<keyword evidence="1 5" id="KW-0808">Transferase</keyword>
<dbReference type="InterPro" id="IPR049180">
    <property type="entry name" value="MdcG_C"/>
</dbReference>
<dbReference type="OrthoDB" id="5498803at2"/>
<dbReference type="InterPro" id="IPR048903">
    <property type="entry name" value="MdcG_N"/>
</dbReference>
<accession>A0A250IMZ0</accession>
<organism evidence="5 6">
    <name type="scientific">Melittangium boletus DSM 14713</name>
    <dbReference type="NCBI Taxonomy" id="1294270"/>
    <lineage>
        <taxon>Bacteria</taxon>
        <taxon>Pseudomonadati</taxon>
        <taxon>Myxococcota</taxon>
        <taxon>Myxococcia</taxon>
        <taxon>Myxococcales</taxon>
        <taxon>Cystobacterineae</taxon>
        <taxon>Archangiaceae</taxon>
        <taxon>Melittangium</taxon>
    </lineage>
</organism>
<protein>
    <submittedName>
        <fullName evidence="5">Phosphoribosyl-dephospho-CoA transferase</fullName>
    </submittedName>
</protein>